<dbReference type="InterPro" id="IPR009296">
    <property type="entry name" value="DUF951"/>
</dbReference>
<dbReference type="Proteomes" id="UP000183952">
    <property type="component" value="Unassembled WGS sequence"/>
</dbReference>
<evidence type="ECO:0008006" key="3">
    <source>
        <dbReference type="Google" id="ProtNLM"/>
    </source>
</evidence>
<dbReference type="PANTHER" id="PTHR38455">
    <property type="entry name" value="HYPOTHETICAL CYTOSOLIC PROTEIN"/>
    <property type="match status" value="1"/>
</dbReference>
<accession>A0A1M6MP88</accession>
<dbReference type="Pfam" id="PF06107">
    <property type="entry name" value="DUF951"/>
    <property type="match status" value="1"/>
</dbReference>
<evidence type="ECO:0000313" key="2">
    <source>
        <dbReference type="Proteomes" id="UP000183952"/>
    </source>
</evidence>
<dbReference type="STRING" id="1121331.SAMN02745248_01092"/>
<dbReference type="PIRSF" id="PIRSF037263">
    <property type="entry name" value="DUF951_bac"/>
    <property type="match status" value="1"/>
</dbReference>
<dbReference type="PANTHER" id="PTHR38455:SF1">
    <property type="entry name" value="DUF951 DOMAIN-CONTAINING PROTEIN"/>
    <property type="match status" value="1"/>
</dbReference>
<organism evidence="1 2">
    <name type="scientific">Hathewaya proteolytica DSM 3090</name>
    <dbReference type="NCBI Taxonomy" id="1121331"/>
    <lineage>
        <taxon>Bacteria</taxon>
        <taxon>Bacillati</taxon>
        <taxon>Bacillota</taxon>
        <taxon>Clostridia</taxon>
        <taxon>Eubacteriales</taxon>
        <taxon>Clostridiaceae</taxon>
        <taxon>Hathewaya</taxon>
    </lineage>
</organism>
<name>A0A1M6MP88_9CLOT</name>
<dbReference type="EMBL" id="FRAD01000008">
    <property type="protein sequence ID" value="SHJ85216.1"/>
    <property type="molecule type" value="Genomic_DNA"/>
</dbReference>
<keyword evidence="2" id="KW-1185">Reference proteome</keyword>
<evidence type="ECO:0000313" key="1">
    <source>
        <dbReference type="EMBL" id="SHJ85216.1"/>
    </source>
</evidence>
<dbReference type="RefSeq" id="WP_207649863.1">
    <property type="nucleotide sequence ID" value="NZ_FRAD01000008.1"/>
</dbReference>
<protein>
    <recommendedName>
        <fullName evidence="3">DUF951 domain-containing protein</fullName>
    </recommendedName>
</protein>
<dbReference type="AlphaFoldDB" id="A0A1M6MP88"/>
<reference evidence="1 2" key="1">
    <citation type="submission" date="2016-11" db="EMBL/GenBank/DDBJ databases">
        <authorList>
            <person name="Jaros S."/>
            <person name="Januszkiewicz K."/>
            <person name="Wedrychowicz H."/>
        </authorList>
    </citation>
    <scope>NUCLEOTIDE SEQUENCE [LARGE SCALE GENOMIC DNA]</scope>
    <source>
        <strain evidence="1 2">DSM 3090</strain>
    </source>
</reference>
<proteinExistence type="predicted"/>
<sequence>MIMIDINIDDIVEMKKTHPCGSKTWKVIRVGADIKIKCTGCNRIVMLSRGEFEKKMKKLIES</sequence>
<gene>
    <name evidence="1" type="ORF">SAMN02745248_01092</name>
</gene>